<protein>
    <submittedName>
        <fullName evidence="1">Leucine-rich repeat domain-containing protein</fullName>
    </submittedName>
</protein>
<accession>A0A9E2L1S9</accession>
<evidence type="ECO:0000313" key="1">
    <source>
        <dbReference type="EMBL" id="MBU3850135.1"/>
    </source>
</evidence>
<reference evidence="1" key="1">
    <citation type="journal article" date="2021" name="PeerJ">
        <title>Extensive microbial diversity within the chicken gut microbiome revealed by metagenomics and culture.</title>
        <authorList>
            <person name="Gilroy R."/>
            <person name="Ravi A."/>
            <person name="Getino M."/>
            <person name="Pursley I."/>
            <person name="Horton D.L."/>
            <person name="Alikhan N.F."/>
            <person name="Baker D."/>
            <person name="Gharbi K."/>
            <person name="Hall N."/>
            <person name="Watson M."/>
            <person name="Adriaenssens E.M."/>
            <person name="Foster-Nyarko E."/>
            <person name="Jarju S."/>
            <person name="Secka A."/>
            <person name="Antonio M."/>
            <person name="Oren A."/>
            <person name="Chaudhuri R.R."/>
            <person name="La Ragione R."/>
            <person name="Hildebrand F."/>
            <person name="Pallen M.J."/>
        </authorList>
    </citation>
    <scope>NUCLEOTIDE SEQUENCE</scope>
    <source>
        <strain evidence="1">Gambia15-2214</strain>
    </source>
</reference>
<gene>
    <name evidence="1" type="ORF">IAA16_06175</name>
</gene>
<comment type="caution">
    <text evidence="1">The sequence shown here is derived from an EMBL/GenBank/DDBJ whole genome shotgun (WGS) entry which is preliminary data.</text>
</comment>
<dbReference type="EMBL" id="JAHLFV010000148">
    <property type="protein sequence ID" value="MBU3850135.1"/>
    <property type="molecule type" value="Genomic_DNA"/>
</dbReference>
<evidence type="ECO:0000313" key="2">
    <source>
        <dbReference type="Proteomes" id="UP000823914"/>
    </source>
</evidence>
<dbReference type="AlphaFoldDB" id="A0A9E2L1S9"/>
<sequence length="108" mass="12678">MFRSSKVYFNDKFLEVGAYAFYECDNLNEIILPTSVKPIGEKAFGQNVWWGNYGKITSVYIYAEVPPEGNGDIPQRNELKIYVPEKSVDMYKKHQSWATYRNYIFPME</sequence>
<dbReference type="InterPro" id="IPR026906">
    <property type="entry name" value="LRR_5"/>
</dbReference>
<proteinExistence type="predicted"/>
<dbReference type="Proteomes" id="UP000823914">
    <property type="component" value="Unassembled WGS sequence"/>
</dbReference>
<dbReference type="Pfam" id="PF13306">
    <property type="entry name" value="LRR_5"/>
    <property type="match status" value="1"/>
</dbReference>
<dbReference type="Gene3D" id="3.40.50.12480">
    <property type="match status" value="1"/>
</dbReference>
<reference evidence="1" key="2">
    <citation type="submission" date="2021-04" db="EMBL/GenBank/DDBJ databases">
        <authorList>
            <person name="Gilroy R."/>
        </authorList>
    </citation>
    <scope>NUCLEOTIDE SEQUENCE</scope>
    <source>
        <strain evidence="1">Gambia15-2214</strain>
    </source>
</reference>
<name>A0A9E2L1S9_9SPIR</name>
<organism evidence="1 2">
    <name type="scientific">Candidatus Treponema excrementipullorum</name>
    <dbReference type="NCBI Taxonomy" id="2838768"/>
    <lineage>
        <taxon>Bacteria</taxon>
        <taxon>Pseudomonadati</taxon>
        <taxon>Spirochaetota</taxon>
        <taxon>Spirochaetia</taxon>
        <taxon>Spirochaetales</taxon>
        <taxon>Treponemataceae</taxon>
        <taxon>Treponema</taxon>
    </lineage>
</organism>